<keyword evidence="2 5" id="KW-0863">Zinc-finger</keyword>
<dbReference type="GO" id="GO:0008270">
    <property type="term" value="F:zinc ion binding"/>
    <property type="evidence" value="ECO:0007669"/>
    <property type="project" value="UniProtKB-KW"/>
</dbReference>
<dbReference type="SMART" id="SM00184">
    <property type="entry name" value="RING"/>
    <property type="match status" value="1"/>
</dbReference>
<evidence type="ECO:0000256" key="4">
    <source>
        <dbReference type="PROSITE-ProRule" id="PRU00023"/>
    </source>
</evidence>
<reference evidence="8 9" key="1">
    <citation type="journal article" date="2012" name="Genome Biol.">
        <title>Genome and low-iron response of an oceanic diatom adapted to chronic iron limitation.</title>
        <authorList>
            <person name="Lommer M."/>
            <person name="Specht M."/>
            <person name="Roy A.S."/>
            <person name="Kraemer L."/>
            <person name="Andreson R."/>
            <person name="Gutowska M.A."/>
            <person name="Wolf J."/>
            <person name="Bergner S.V."/>
            <person name="Schilhabel M.B."/>
            <person name="Klostermeier U.C."/>
            <person name="Beiko R.G."/>
            <person name="Rosenstiel P."/>
            <person name="Hippler M."/>
            <person name="Laroche J."/>
        </authorList>
    </citation>
    <scope>NUCLEOTIDE SEQUENCE [LARGE SCALE GENOMIC DNA]</scope>
    <source>
        <strain evidence="8 9">CCMP1005</strain>
    </source>
</reference>
<dbReference type="EMBL" id="AGNL01029527">
    <property type="protein sequence ID" value="EJK57085.1"/>
    <property type="molecule type" value="Genomic_DNA"/>
</dbReference>
<dbReference type="AlphaFoldDB" id="K0RVT5"/>
<dbReference type="InterPro" id="IPR013083">
    <property type="entry name" value="Znf_RING/FYVE/PHD"/>
</dbReference>
<dbReference type="OrthoDB" id="10065815at2759"/>
<feature type="non-terminal residue" evidence="8">
    <location>
        <position position="1"/>
    </location>
</feature>
<proteinExistence type="predicted"/>
<evidence type="ECO:0000256" key="1">
    <source>
        <dbReference type="ARBA" id="ARBA00022723"/>
    </source>
</evidence>
<dbReference type="InterPro" id="IPR001841">
    <property type="entry name" value="Znf_RING"/>
</dbReference>
<dbReference type="Pfam" id="PF13445">
    <property type="entry name" value="zf-RING_UBOX"/>
    <property type="match status" value="1"/>
</dbReference>
<protein>
    <recommendedName>
        <fullName evidence="7">RING-type domain-containing protein</fullName>
    </recommendedName>
</protein>
<feature type="domain" description="RING-type" evidence="7">
    <location>
        <begin position="108"/>
        <end position="154"/>
    </location>
</feature>
<dbReference type="InterPro" id="IPR027370">
    <property type="entry name" value="Znf-RING_euk"/>
</dbReference>
<keyword evidence="1" id="KW-0479">Metal-binding</keyword>
<keyword evidence="4" id="KW-0040">ANK repeat</keyword>
<dbReference type="PROSITE" id="PS50088">
    <property type="entry name" value="ANK_REPEAT"/>
    <property type="match status" value="1"/>
</dbReference>
<dbReference type="eggNOG" id="ENOG502SC5Q">
    <property type="taxonomic scope" value="Eukaryota"/>
</dbReference>
<feature type="compositionally biased region" description="Polar residues" evidence="6">
    <location>
        <begin position="476"/>
        <end position="489"/>
    </location>
</feature>
<keyword evidence="3" id="KW-0862">Zinc</keyword>
<dbReference type="Proteomes" id="UP000266841">
    <property type="component" value="Unassembled WGS sequence"/>
</dbReference>
<dbReference type="SUPFAM" id="SSF57850">
    <property type="entry name" value="RING/U-box"/>
    <property type="match status" value="1"/>
</dbReference>
<dbReference type="PROSITE" id="PS50089">
    <property type="entry name" value="ZF_RING_2"/>
    <property type="match status" value="1"/>
</dbReference>
<dbReference type="InterPro" id="IPR036770">
    <property type="entry name" value="Ankyrin_rpt-contain_sf"/>
</dbReference>
<comment type="caution">
    <text evidence="8">The sequence shown here is derived from an EMBL/GenBank/DDBJ whole genome shotgun (WGS) entry which is preliminary data.</text>
</comment>
<dbReference type="PROSITE" id="PS00518">
    <property type="entry name" value="ZF_RING_1"/>
    <property type="match status" value="1"/>
</dbReference>
<accession>K0RVT5</accession>
<name>K0RVT5_THAOC</name>
<feature type="compositionally biased region" description="Basic residues" evidence="6">
    <location>
        <begin position="490"/>
        <end position="503"/>
    </location>
</feature>
<sequence>HRLLASGLARADAEADQLPRLNVCGSTQQLYPFSLNSTEAKTEEEGAKVGRGGGPHRGTGIKLSPCRYIAPTQRPGVAKLKGRVTNTLWASGYWCLFSVAIDVSMNECGICLGEWTNPVRLPCGHSFCADCLSGWKPKFGRPNGYQRRRCPLCRGTIPPSQEQISKIKATKFLMQDTSNPRYEEFAREVKQFEEEYGEDWDGTMIEYDSDFVNLPLSVAVASDKGNFRTVLQWLSKGEVRERVNAKCKEAGNFGLLYLAAMNKHHDLMIYLLLNGADVNILESSGSSVLKAFCINKTNTSQLVRLILSWGAELFEQGERVTKERKLTLCHCISARGNAEIANLMSSELGGRRCEIVSAPNNRDDLVGKTCVVEEYVKISDQYRVKMEFTNEELLLGVGYLERRDRTPQDPGYYVECKNNRLIRRDFKSNEECRAFITSLGSDVGELSKVDPNAEAKAEQAAADLLAELGLEDMEGPSSSAPKKNNQSTSGKKKKRRGKNKGRK</sequence>
<evidence type="ECO:0000256" key="6">
    <source>
        <dbReference type="SAM" id="MobiDB-lite"/>
    </source>
</evidence>
<organism evidence="8 9">
    <name type="scientific">Thalassiosira oceanica</name>
    <name type="common">Marine diatom</name>
    <dbReference type="NCBI Taxonomy" id="159749"/>
    <lineage>
        <taxon>Eukaryota</taxon>
        <taxon>Sar</taxon>
        <taxon>Stramenopiles</taxon>
        <taxon>Ochrophyta</taxon>
        <taxon>Bacillariophyta</taxon>
        <taxon>Coscinodiscophyceae</taxon>
        <taxon>Thalassiosirophycidae</taxon>
        <taxon>Thalassiosirales</taxon>
        <taxon>Thalassiosiraceae</taxon>
        <taxon>Thalassiosira</taxon>
    </lineage>
</organism>
<evidence type="ECO:0000256" key="5">
    <source>
        <dbReference type="PROSITE-ProRule" id="PRU00175"/>
    </source>
</evidence>
<dbReference type="Gene3D" id="3.30.40.10">
    <property type="entry name" value="Zinc/RING finger domain, C3HC4 (zinc finger)"/>
    <property type="match status" value="1"/>
</dbReference>
<evidence type="ECO:0000313" key="8">
    <source>
        <dbReference type="EMBL" id="EJK57085.1"/>
    </source>
</evidence>
<dbReference type="InterPro" id="IPR002110">
    <property type="entry name" value="Ankyrin_rpt"/>
</dbReference>
<evidence type="ECO:0000259" key="7">
    <source>
        <dbReference type="PROSITE" id="PS50089"/>
    </source>
</evidence>
<evidence type="ECO:0000256" key="2">
    <source>
        <dbReference type="ARBA" id="ARBA00022771"/>
    </source>
</evidence>
<evidence type="ECO:0000256" key="3">
    <source>
        <dbReference type="ARBA" id="ARBA00022833"/>
    </source>
</evidence>
<feature type="region of interest" description="Disordered" evidence="6">
    <location>
        <begin position="467"/>
        <end position="503"/>
    </location>
</feature>
<dbReference type="SUPFAM" id="SSF48403">
    <property type="entry name" value="Ankyrin repeat"/>
    <property type="match status" value="1"/>
</dbReference>
<gene>
    <name evidence="8" type="ORF">THAOC_22909</name>
</gene>
<dbReference type="Gene3D" id="1.25.40.20">
    <property type="entry name" value="Ankyrin repeat-containing domain"/>
    <property type="match status" value="1"/>
</dbReference>
<evidence type="ECO:0000313" key="9">
    <source>
        <dbReference type="Proteomes" id="UP000266841"/>
    </source>
</evidence>
<keyword evidence="9" id="KW-1185">Reference proteome</keyword>
<dbReference type="InterPro" id="IPR017907">
    <property type="entry name" value="Znf_RING_CS"/>
</dbReference>
<feature type="repeat" description="ANK" evidence="4">
    <location>
        <begin position="256"/>
        <end position="283"/>
    </location>
</feature>